<comment type="caution">
    <text evidence="3">The sequence shown here is derived from an EMBL/GenBank/DDBJ whole genome shotgun (WGS) entry which is preliminary data.</text>
</comment>
<dbReference type="AlphaFoldDB" id="A0A2T4HCR5"/>
<accession>A0A2T4HCR5</accession>
<dbReference type="PANTHER" id="PTHR24359:SF1">
    <property type="entry name" value="INHIBITOR OF NUCLEAR FACTOR KAPPA-B KINASE EPSILON SUBUNIT HOMOLOG 1-RELATED"/>
    <property type="match status" value="1"/>
</dbReference>
<dbReference type="Proteomes" id="UP000241587">
    <property type="component" value="Unassembled WGS sequence"/>
</dbReference>
<proteinExistence type="predicted"/>
<organism evidence="3 4">
    <name type="scientific">Fusarium culmorum</name>
    <dbReference type="NCBI Taxonomy" id="5516"/>
    <lineage>
        <taxon>Eukaryota</taxon>
        <taxon>Fungi</taxon>
        <taxon>Dikarya</taxon>
        <taxon>Ascomycota</taxon>
        <taxon>Pezizomycotina</taxon>
        <taxon>Sordariomycetes</taxon>
        <taxon>Hypocreomycetidae</taxon>
        <taxon>Hypocreales</taxon>
        <taxon>Nectriaceae</taxon>
        <taxon>Fusarium</taxon>
    </lineage>
</organism>
<dbReference type="OrthoDB" id="9992527at2759"/>
<protein>
    <recommendedName>
        <fullName evidence="2">Protein kinase domain-containing protein</fullName>
    </recommendedName>
</protein>
<dbReference type="SUPFAM" id="SSF56112">
    <property type="entry name" value="Protein kinase-like (PK-like)"/>
    <property type="match status" value="1"/>
</dbReference>
<dbReference type="Gene3D" id="1.10.510.10">
    <property type="entry name" value="Transferase(Phosphotransferase) domain 1"/>
    <property type="match status" value="1"/>
</dbReference>
<dbReference type="OMA" id="FASESCH"/>
<evidence type="ECO:0000313" key="3">
    <source>
        <dbReference type="EMBL" id="PTD13537.1"/>
    </source>
</evidence>
<dbReference type="InterPro" id="IPR011009">
    <property type="entry name" value="Kinase-like_dom_sf"/>
</dbReference>
<evidence type="ECO:0000313" key="4">
    <source>
        <dbReference type="Proteomes" id="UP000241587"/>
    </source>
</evidence>
<dbReference type="InterPro" id="IPR000719">
    <property type="entry name" value="Prot_kinase_dom"/>
</dbReference>
<evidence type="ECO:0000259" key="2">
    <source>
        <dbReference type="PROSITE" id="PS50011"/>
    </source>
</evidence>
<keyword evidence="4" id="KW-1185">Reference proteome</keyword>
<dbReference type="EMBL" id="PVEM01000001">
    <property type="protein sequence ID" value="PTD13537.1"/>
    <property type="molecule type" value="Genomic_DNA"/>
</dbReference>
<dbReference type="GO" id="GO:0004674">
    <property type="term" value="F:protein serine/threonine kinase activity"/>
    <property type="evidence" value="ECO:0007669"/>
    <property type="project" value="TreeGrafter"/>
</dbReference>
<sequence length="509" mass="58840">MTTQFEISFRQWIPSVSKVGVNGFGEESKYVPATELTAYWCEEQLLHDIIDAINPVMSVPYQTITEQYLGVFSTLVYLGRPEAIRHFLALGMSDDRLPLRLDELPDEWNHELDKFIDEQWRFCPWKFTILPIEYKRSLTTEGSSSYQAQVHEVEIDKEYCEFDQQKVVFKIYKEPRNQQLYKREADVYTRLRAFRGIAITKFYGSFGYPGTNTWIIILEHAEIGSLINFFEDFEAPIRSEDYKMLWERLSDLFNGLYILHNQSLTEAGPLTGIHQDIQPANILVFRRQGNSTYDVVYKLADFGLTEIVKKDEWGEGATVPTNTEGNLINSTLAREARPRLSSLADLWSIGAVFSDFIVWSIGGNGHRELYRKTRRDAIAKLPNVEDRGSCACFHDMFKRLPEVDIFHEETLKLRRTGDVFSPRMSDFILSYLLVEPNVRLLAGQANGRAKTTTKDAQRSPKPQRPRTPEDIHPPKLLKKAQIRRIDRQSTNLVPQRGYTFSIGERKVTV</sequence>
<feature type="domain" description="Protein kinase" evidence="2">
    <location>
        <begin position="135"/>
        <end position="451"/>
    </location>
</feature>
<dbReference type="PANTHER" id="PTHR24359">
    <property type="entry name" value="SERINE/THREONINE-PROTEIN KINASE SBK1"/>
    <property type="match status" value="1"/>
</dbReference>
<evidence type="ECO:0000256" key="1">
    <source>
        <dbReference type="SAM" id="MobiDB-lite"/>
    </source>
</evidence>
<gene>
    <name evidence="3" type="ORF">FCULG_00004521</name>
</gene>
<dbReference type="PROSITE" id="PS50011">
    <property type="entry name" value="PROTEIN_KINASE_DOM"/>
    <property type="match status" value="1"/>
</dbReference>
<dbReference type="GO" id="GO:0005524">
    <property type="term" value="F:ATP binding"/>
    <property type="evidence" value="ECO:0007669"/>
    <property type="project" value="InterPro"/>
</dbReference>
<dbReference type="Pfam" id="PF00069">
    <property type="entry name" value="Pkinase"/>
    <property type="match status" value="1"/>
</dbReference>
<feature type="region of interest" description="Disordered" evidence="1">
    <location>
        <begin position="444"/>
        <end position="475"/>
    </location>
</feature>
<dbReference type="SMART" id="SM00220">
    <property type="entry name" value="S_TKc"/>
    <property type="match status" value="1"/>
</dbReference>
<reference evidence="3 4" key="1">
    <citation type="submission" date="2018-02" db="EMBL/GenBank/DDBJ databases">
        <title>Fusarium culmorum secondary metabolites in fungal-bacterial-plant interactions.</title>
        <authorList>
            <person name="Schmidt R."/>
        </authorList>
    </citation>
    <scope>NUCLEOTIDE SEQUENCE [LARGE SCALE GENOMIC DNA]</scope>
    <source>
        <strain evidence="3 4">PV</strain>
    </source>
</reference>
<name>A0A2T4HCR5_FUSCU</name>